<dbReference type="PANTHER" id="PTHR33099:SF7">
    <property type="entry name" value="MYND-TYPE DOMAIN-CONTAINING PROTEIN"/>
    <property type="match status" value="1"/>
</dbReference>
<reference evidence="2 3" key="1">
    <citation type="journal article" date="2019" name="Nat. Ecol. Evol.">
        <title>Megaphylogeny resolves global patterns of mushroom evolution.</title>
        <authorList>
            <person name="Varga T."/>
            <person name="Krizsan K."/>
            <person name="Foldi C."/>
            <person name="Dima B."/>
            <person name="Sanchez-Garcia M."/>
            <person name="Sanchez-Ramirez S."/>
            <person name="Szollosi G.J."/>
            <person name="Szarkandi J.G."/>
            <person name="Papp V."/>
            <person name="Albert L."/>
            <person name="Andreopoulos W."/>
            <person name="Angelini C."/>
            <person name="Antonin V."/>
            <person name="Barry K.W."/>
            <person name="Bougher N.L."/>
            <person name="Buchanan P."/>
            <person name="Buyck B."/>
            <person name="Bense V."/>
            <person name="Catcheside P."/>
            <person name="Chovatia M."/>
            <person name="Cooper J."/>
            <person name="Damon W."/>
            <person name="Desjardin D."/>
            <person name="Finy P."/>
            <person name="Geml J."/>
            <person name="Haridas S."/>
            <person name="Hughes K."/>
            <person name="Justo A."/>
            <person name="Karasinski D."/>
            <person name="Kautmanova I."/>
            <person name="Kiss B."/>
            <person name="Kocsube S."/>
            <person name="Kotiranta H."/>
            <person name="LaButti K.M."/>
            <person name="Lechner B.E."/>
            <person name="Liimatainen K."/>
            <person name="Lipzen A."/>
            <person name="Lukacs Z."/>
            <person name="Mihaltcheva S."/>
            <person name="Morgado L.N."/>
            <person name="Niskanen T."/>
            <person name="Noordeloos M.E."/>
            <person name="Ohm R.A."/>
            <person name="Ortiz-Santana B."/>
            <person name="Ovrebo C."/>
            <person name="Racz N."/>
            <person name="Riley R."/>
            <person name="Savchenko A."/>
            <person name="Shiryaev A."/>
            <person name="Soop K."/>
            <person name="Spirin V."/>
            <person name="Szebenyi C."/>
            <person name="Tomsovsky M."/>
            <person name="Tulloss R.E."/>
            <person name="Uehling J."/>
            <person name="Grigoriev I.V."/>
            <person name="Vagvolgyi C."/>
            <person name="Papp T."/>
            <person name="Martin F.M."/>
            <person name="Miettinen O."/>
            <person name="Hibbett D.S."/>
            <person name="Nagy L.G."/>
        </authorList>
    </citation>
    <scope>NUCLEOTIDE SEQUENCE [LARGE SCALE GENOMIC DNA]</scope>
    <source>
        <strain evidence="2 3">OMC1185</strain>
    </source>
</reference>
<gene>
    <name evidence="2" type="ORF">OE88DRAFT_1669022</name>
</gene>
<feature type="compositionally biased region" description="Polar residues" evidence="1">
    <location>
        <begin position="484"/>
        <end position="494"/>
    </location>
</feature>
<organism evidence="2 3">
    <name type="scientific">Heliocybe sulcata</name>
    <dbReference type="NCBI Taxonomy" id="5364"/>
    <lineage>
        <taxon>Eukaryota</taxon>
        <taxon>Fungi</taxon>
        <taxon>Dikarya</taxon>
        <taxon>Basidiomycota</taxon>
        <taxon>Agaricomycotina</taxon>
        <taxon>Agaricomycetes</taxon>
        <taxon>Gloeophyllales</taxon>
        <taxon>Gloeophyllaceae</taxon>
        <taxon>Heliocybe</taxon>
    </lineage>
</organism>
<dbReference type="Proteomes" id="UP000305948">
    <property type="component" value="Unassembled WGS sequence"/>
</dbReference>
<protein>
    <recommendedName>
        <fullName evidence="4">Prolyl 4-hydroxylase alpha subunit Fe(2+) 2OG dioxygenase domain-containing protein</fullName>
    </recommendedName>
</protein>
<dbReference type="EMBL" id="ML213539">
    <property type="protein sequence ID" value="TFK45631.1"/>
    <property type="molecule type" value="Genomic_DNA"/>
</dbReference>
<evidence type="ECO:0000313" key="3">
    <source>
        <dbReference type="Proteomes" id="UP000305948"/>
    </source>
</evidence>
<feature type="region of interest" description="Disordered" evidence="1">
    <location>
        <begin position="441"/>
        <end position="494"/>
    </location>
</feature>
<accession>A0A5C3MW06</accession>
<dbReference type="OrthoDB" id="27483at2759"/>
<name>A0A5C3MW06_9AGAM</name>
<keyword evidence="3" id="KW-1185">Reference proteome</keyword>
<evidence type="ECO:0000256" key="1">
    <source>
        <dbReference type="SAM" id="MobiDB-lite"/>
    </source>
</evidence>
<dbReference type="PANTHER" id="PTHR33099">
    <property type="entry name" value="FE2OG DIOXYGENASE DOMAIN-CONTAINING PROTEIN"/>
    <property type="match status" value="1"/>
</dbReference>
<dbReference type="AlphaFoldDB" id="A0A5C3MW06"/>
<proteinExistence type="predicted"/>
<evidence type="ECO:0000313" key="2">
    <source>
        <dbReference type="EMBL" id="TFK45631.1"/>
    </source>
</evidence>
<sequence length="494" mass="55651">MSYTLVPPHATVPFLRTALRHTLESEDRKNPYCSGTCRVPPENFHVYYRHAARKESGFLDMFNASEQDVQPLLRACRPLASSNSVHSGELGSDCFAVGFSPERQGFLDMISAELLEGLDEERQARLELRQLNVYGREHARHQCNDPSKEDDLFGRLLCVYPTAHEGGTLVLHNEHRQYRINPKDLLSETAEPNLAYIAFYSDLEYEVEPVTSGHLVMLAYDIRFIKRDESNKQKTHLKMSTTTVNQDEVKGYLNLLLDNSEFLPKGGLIGFGLCHKYPVEFLGRRNYRTDPTPMRSVGRARRRLKGPDAVLMRAAKDLGLHAFLRVIYYDLDKHISVMSDGYAVFLNTLKKHPLYELVDDNDERKADVVEHVGCGVPVARKPRKQGHRVARWTIDWITEVGSINTFVEPFIDASHELEFFHGNLALIVRIGPPGARAIATASGSVNEDSASERYSDLEDEDPYSSDSLPDASEGTGNSEDEQNDQLGSNTGPAR</sequence>
<dbReference type="Gene3D" id="2.60.120.620">
    <property type="entry name" value="q2cbj1_9rhob like domain"/>
    <property type="match status" value="1"/>
</dbReference>
<evidence type="ECO:0008006" key="4">
    <source>
        <dbReference type="Google" id="ProtNLM"/>
    </source>
</evidence>